<name>A0A804NJQ0_MAIZE</name>
<evidence type="ECO:0000313" key="3">
    <source>
        <dbReference type="Proteomes" id="UP000007305"/>
    </source>
</evidence>
<keyword evidence="3" id="KW-1185">Reference proteome</keyword>
<dbReference type="InParanoid" id="A0A804NJQ0"/>
<proteinExistence type="predicted"/>
<dbReference type="Proteomes" id="UP000007305">
    <property type="component" value="Chromosome 4"/>
</dbReference>
<sequence>MASGSGPPPSPCGRRASPSSPPSGAWPGRGGCSSARSWSTPAPGMMSRWLLRTCSVKPKTLRREKRDRQTDMTASSSIYYHKYALDVIRGETVVFLQRQQEVHEVFRVVVALLAAGERVLGQQLVEEAVPPLADALGLGADDPEEQVHVRQLREVVLHVEPAQEGGAGLRQLPEQLVPALLPVGLAEHGAAHEVAGVAAQQLRHVERRPRGRLGGVADPGHHQAHLLLPLPPLGEDHLGAEQVRVDHLPRRAPVLAVRREGHVRRVVADDVGDGVPRAGRQHVVVRAEHGLGGLRRGHHDGGHGADLHQHQPVVAVLGVEVAEGDVRVGADEVEVPDDGELPRRRRRQPVLLPFGGRRGRAPRRRG</sequence>
<feature type="region of interest" description="Disordered" evidence="1">
    <location>
        <begin position="1"/>
        <end position="40"/>
    </location>
</feature>
<evidence type="ECO:0000313" key="2">
    <source>
        <dbReference type="EnsemblPlants" id="Zm00001eb165570_P001"/>
    </source>
</evidence>
<reference evidence="2" key="2">
    <citation type="submission" date="2019-07" db="EMBL/GenBank/DDBJ databases">
        <authorList>
            <person name="Seetharam A."/>
            <person name="Woodhouse M."/>
            <person name="Cannon E."/>
        </authorList>
    </citation>
    <scope>NUCLEOTIDE SEQUENCE [LARGE SCALE GENOMIC DNA]</scope>
    <source>
        <strain evidence="2">cv. B73</strain>
    </source>
</reference>
<feature type="compositionally biased region" description="Low complexity" evidence="1">
    <location>
        <begin position="12"/>
        <end position="26"/>
    </location>
</feature>
<feature type="compositionally biased region" description="Basic residues" evidence="1">
    <location>
        <begin position="357"/>
        <end position="366"/>
    </location>
</feature>
<dbReference type="EnsemblPlants" id="Zm00001eb165570_T001">
    <property type="protein sequence ID" value="Zm00001eb165570_P001"/>
    <property type="gene ID" value="Zm00001eb165570"/>
</dbReference>
<dbReference type="AlphaFoldDB" id="A0A804NJQ0"/>
<organism evidence="2 3">
    <name type="scientific">Zea mays</name>
    <name type="common">Maize</name>
    <dbReference type="NCBI Taxonomy" id="4577"/>
    <lineage>
        <taxon>Eukaryota</taxon>
        <taxon>Viridiplantae</taxon>
        <taxon>Streptophyta</taxon>
        <taxon>Embryophyta</taxon>
        <taxon>Tracheophyta</taxon>
        <taxon>Spermatophyta</taxon>
        <taxon>Magnoliopsida</taxon>
        <taxon>Liliopsida</taxon>
        <taxon>Poales</taxon>
        <taxon>Poaceae</taxon>
        <taxon>PACMAD clade</taxon>
        <taxon>Panicoideae</taxon>
        <taxon>Andropogonodae</taxon>
        <taxon>Andropogoneae</taxon>
        <taxon>Tripsacinae</taxon>
        <taxon>Zea</taxon>
    </lineage>
</organism>
<reference evidence="2" key="3">
    <citation type="submission" date="2021-05" db="UniProtKB">
        <authorList>
            <consortium name="EnsemblPlants"/>
        </authorList>
    </citation>
    <scope>IDENTIFICATION</scope>
    <source>
        <strain evidence="2">cv. B73</strain>
    </source>
</reference>
<dbReference type="FunCoup" id="A0A804NJQ0">
    <property type="interactions" value="19"/>
</dbReference>
<reference evidence="3" key="1">
    <citation type="journal article" date="2009" name="Science">
        <title>The B73 maize genome: complexity, diversity, and dynamics.</title>
        <authorList>
            <person name="Schnable P.S."/>
            <person name="Ware D."/>
            <person name="Fulton R.S."/>
            <person name="Stein J.C."/>
            <person name="Wei F."/>
            <person name="Pasternak S."/>
            <person name="Liang C."/>
            <person name="Zhang J."/>
            <person name="Fulton L."/>
            <person name="Graves T.A."/>
            <person name="Minx P."/>
            <person name="Reily A.D."/>
            <person name="Courtney L."/>
            <person name="Kruchowski S.S."/>
            <person name="Tomlinson C."/>
            <person name="Strong C."/>
            <person name="Delehaunty K."/>
            <person name="Fronick C."/>
            <person name="Courtney B."/>
            <person name="Rock S.M."/>
            <person name="Belter E."/>
            <person name="Du F."/>
            <person name="Kim K."/>
            <person name="Abbott R.M."/>
            <person name="Cotton M."/>
            <person name="Levy A."/>
            <person name="Marchetto P."/>
            <person name="Ochoa K."/>
            <person name="Jackson S.M."/>
            <person name="Gillam B."/>
            <person name="Chen W."/>
            <person name="Yan L."/>
            <person name="Higginbotham J."/>
            <person name="Cardenas M."/>
            <person name="Waligorski J."/>
            <person name="Applebaum E."/>
            <person name="Phelps L."/>
            <person name="Falcone J."/>
            <person name="Kanchi K."/>
            <person name="Thane T."/>
            <person name="Scimone A."/>
            <person name="Thane N."/>
            <person name="Henke J."/>
            <person name="Wang T."/>
            <person name="Ruppert J."/>
            <person name="Shah N."/>
            <person name="Rotter K."/>
            <person name="Hodges J."/>
            <person name="Ingenthron E."/>
            <person name="Cordes M."/>
            <person name="Kohlberg S."/>
            <person name="Sgro J."/>
            <person name="Delgado B."/>
            <person name="Mead K."/>
            <person name="Chinwalla A."/>
            <person name="Leonard S."/>
            <person name="Crouse K."/>
            <person name="Collura K."/>
            <person name="Kudrna D."/>
            <person name="Currie J."/>
            <person name="He R."/>
            <person name="Angelova A."/>
            <person name="Rajasekar S."/>
            <person name="Mueller T."/>
            <person name="Lomeli R."/>
            <person name="Scara G."/>
            <person name="Ko A."/>
            <person name="Delaney K."/>
            <person name="Wissotski M."/>
            <person name="Lopez G."/>
            <person name="Campos D."/>
            <person name="Braidotti M."/>
            <person name="Ashley E."/>
            <person name="Golser W."/>
            <person name="Kim H."/>
            <person name="Lee S."/>
            <person name="Lin J."/>
            <person name="Dujmic Z."/>
            <person name="Kim W."/>
            <person name="Talag J."/>
            <person name="Zuccolo A."/>
            <person name="Fan C."/>
            <person name="Sebastian A."/>
            <person name="Kramer M."/>
            <person name="Spiegel L."/>
            <person name="Nascimento L."/>
            <person name="Zutavern T."/>
            <person name="Miller B."/>
            <person name="Ambroise C."/>
            <person name="Muller S."/>
            <person name="Spooner W."/>
            <person name="Narechania A."/>
            <person name="Ren L."/>
            <person name="Wei S."/>
            <person name="Kumari S."/>
            <person name="Faga B."/>
            <person name="Levy M.J."/>
            <person name="McMahan L."/>
            <person name="Van Buren P."/>
            <person name="Vaughn M.W."/>
            <person name="Ying K."/>
            <person name="Yeh C.-T."/>
            <person name="Emrich S.J."/>
            <person name="Jia Y."/>
            <person name="Kalyanaraman A."/>
            <person name="Hsia A.-P."/>
            <person name="Barbazuk W.B."/>
            <person name="Baucom R.S."/>
            <person name="Brutnell T.P."/>
            <person name="Carpita N.C."/>
            <person name="Chaparro C."/>
            <person name="Chia J.-M."/>
            <person name="Deragon J.-M."/>
            <person name="Estill J.C."/>
            <person name="Fu Y."/>
            <person name="Jeddeloh J.A."/>
            <person name="Han Y."/>
            <person name="Lee H."/>
            <person name="Li P."/>
            <person name="Lisch D.R."/>
            <person name="Liu S."/>
            <person name="Liu Z."/>
            <person name="Nagel D.H."/>
            <person name="McCann M.C."/>
            <person name="SanMiguel P."/>
            <person name="Myers A.M."/>
            <person name="Nettleton D."/>
            <person name="Nguyen J."/>
            <person name="Penning B.W."/>
            <person name="Ponnala L."/>
            <person name="Schneider K.L."/>
            <person name="Schwartz D.C."/>
            <person name="Sharma A."/>
            <person name="Soderlund C."/>
            <person name="Springer N.M."/>
            <person name="Sun Q."/>
            <person name="Wang H."/>
            <person name="Waterman M."/>
            <person name="Westerman R."/>
            <person name="Wolfgruber T.K."/>
            <person name="Yang L."/>
            <person name="Yu Y."/>
            <person name="Zhang L."/>
            <person name="Zhou S."/>
            <person name="Zhu Q."/>
            <person name="Bennetzen J.L."/>
            <person name="Dawe R.K."/>
            <person name="Jiang J."/>
            <person name="Jiang N."/>
            <person name="Presting G.G."/>
            <person name="Wessler S.R."/>
            <person name="Aluru S."/>
            <person name="Martienssen R.A."/>
            <person name="Clifton S.W."/>
            <person name="McCombie W.R."/>
            <person name="Wing R.A."/>
            <person name="Wilson R.K."/>
        </authorList>
    </citation>
    <scope>NUCLEOTIDE SEQUENCE [LARGE SCALE GENOMIC DNA]</scope>
    <source>
        <strain evidence="3">cv. B73</strain>
    </source>
</reference>
<accession>A0A804NJQ0</accession>
<feature type="region of interest" description="Disordered" evidence="1">
    <location>
        <begin position="336"/>
        <end position="366"/>
    </location>
</feature>
<dbReference type="Gramene" id="Zm00001eb165570_T001">
    <property type="protein sequence ID" value="Zm00001eb165570_P001"/>
    <property type="gene ID" value="Zm00001eb165570"/>
</dbReference>
<feature type="compositionally biased region" description="Pro residues" evidence="1">
    <location>
        <begin position="1"/>
        <end position="11"/>
    </location>
</feature>
<protein>
    <submittedName>
        <fullName evidence="2">Uncharacterized protein</fullName>
    </submittedName>
</protein>
<evidence type="ECO:0000256" key="1">
    <source>
        <dbReference type="SAM" id="MobiDB-lite"/>
    </source>
</evidence>